<dbReference type="EMBL" id="BAABLV010000008">
    <property type="protein sequence ID" value="GAA4890702.1"/>
    <property type="molecule type" value="Genomic_DNA"/>
</dbReference>
<dbReference type="PANTHER" id="PTHR43162">
    <property type="match status" value="1"/>
</dbReference>
<dbReference type="Gene3D" id="3.40.50.720">
    <property type="entry name" value="NAD(P)-binding Rossmann-like Domain"/>
    <property type="match status" value="1"/>
</dbReference>
<dbReference type="RefSeq" id="WP_345578224.1">
    <property type="nucleotide sequence ID" value="NZ_BAABLV010000008.1"/>
</dbReference>
<dbReference type="PANTHER" id="PTHR43162:SF1">
    <property type="entry name" value="PRESTALK A DIFFERENTIATION PROTEIN A"/>
    <property type="match status" value="1"/>
</dbReference>
<dbReference type="Gene3D" id="3.90.25.10">
    <property type="entry name" value="UDP-galactose 4-epimerase, domain 1"/>
    <property type="match status" value="1"/>
</dbReference>
<organism evidence="2 3">
    <name type="scientific">Tessaracoccus lubricantis</name>
    <dbReference type="NCBI Taxonomy" id="545543"/>
    <lineage>
        <taxon>Bacteria</taxon>
        <taxon>Bacillati</taxon>
        <taxon>Actinomycetota</taxon>
        <taxon>Actinomycetes</taxon>
        <taxon>Propionibacteriales</taxon>
        <taxon>Propionibacteriaceae</taxon>
        <taxon>Tessaracoccus</taxon>
    </lineage>
</organism>
<protein>
    <recommendedName>
        <fullName evidence="1">NmrA-like domain-containing protein</fullName>
    </recommendedName>
</protein>
<dbReference type="SUPFAM" id="SSF51735">
    <property type="entry name" value="NAD(P)-binding Rossmann-fold domains"/>
    <property type="match status" value="1"/>
</dbReference>
<dbReference type="InterPro" id="IPR036291">
    <property type="entry name" value="NAD(P)-bd_dom_sf"/>
</dbReference>
<evidence type="ECO:0000313" key="3">
    <source>
        <dbReference type="Proteomes" id="UP001501521"/>
    </source>
</evidence>
<dbReference type="Proteomes" id="UP001501521">
    <property type="component" value="Unassembled WGS sequence"/>
</dbReference>
<accession>A0ABP9F1R7</accession>
<name>A0ABP9F1R7_9ACTN</name>
<feature type="domain" description="NmrA-like" evidence="1">
    <location>
        <begin position="18"/>
        <end position="121"/>
    </location>
</feature>
<evidence type="ECO:0000313" key="2">
    <source>
        <dbReference type="EMBL" id="GAA4890702.1"/>
    </source>
</evidence>
<dbReference type="InterPro" id="IPR051604">
    <property type="entry name" value="Ergot_Alk_Oxidoreductase"/>
</dbReference>
<comment type="caution">
    <text evidence="2">The sequence shown here is derived from an EMBL/GenBank/DDBJ whole genome shotgun (WGS) entry which is preliminary data.</text>
</comment>
<proteinExistence type="predicted"/>
<gene>
    <name evidence="2" type="ORF">GCM10025789_04060</name>
</gene>
<sequence length="191" mass="20667">MLLSLQGAERNRVVPHATLEAWLRGSGLDWTFVRPSFFLQNLTFTHVGDIRDRGELVVPAGRGATAFVDADGVAAVVVAALLEPRAHRHRAWTPTGPEALTYAQVASILSRVLGRRIAYSSPSAVRYAAHARRTLGMPAGMVAVTTAIYTVARLGRAGGLTDDVRTVTGRDARSLEDFARRHAAEWQRVGA</sequence>
<keyword evidence="3" id="KW-1185">Reference proteome</keyword>
<dbReference type="InterPro" id="IPR008030">
    <property type="entry name" value="NmrA-like"/>
</dbReference>
<reference evidence="3" key="1">
    <citation type="journal article" date="2019" name="Int. J. Syst. Evol. Microbiol.">
        <title>The Global Catalogue of Microorganisms (GCM) 10K type strain sequencing project: providing services to taxonomists for standard genome sequencing and annotation.</title>
        <authorList>
            <consortium name="The Broad Institute Genomics Platform"/>
            <consortium name="The Broad Institute Genome Sequencing Center for Infectious Disease"/>
            <person name="Wu L."/>
            <person name="Ma J."/>
        </authorList>
    </citation>
    <scope>NUCLEOTIDE SEQUENCE [LARGE SCALE GENOMIC DNA]</scope>
    <source>
        <strain evidence="3">JCM 19125</strain>
    </source>
</reference>
<evidence type="ECO:0000259" key="1">
    <source>
        <dbReference type="Pfam" id="PF05368"/>
    </source>
</evidence>
<dbReference type="Pfam" id="PF05368">
    <property type="entry name" value="NmrA"/>
    <property type="match status" value="1"/>
</dbReference>